<dbReference type="GO" id="GO:0098978">
    <property type="term" value="C:glutamatergic synapse"/>
    <property type="evidence" value="ECO:0007669"/>
    <property type="project" value="TreeGrafter"/>
</dbReference>
<feature type="compositionally biased region" description="Polar residues" evidence="1">
    <location>
        <begin position="142"/>
        <end position="151"/>
    </location>
</feature>
<evidence type="ECO:0000313" key="3">
    <source>
        <dbReference type="WBParaSite" id="PgE529_g001_t01"/>
    </source>
</evidence>
<dbReference type="WBParaSite" id="PgE529_g001_t01">
    <property type="protein sequence ID" value="PgE529_g001_t01"/>
    <property type="gene ID" value="PgE529_g001"/>
</dbReference>
<dbReference type="GO" id="GO:1905244">
    <property type="term" value="P:regulation of modification of synaptic structure"/>
    <property type="evidence" value="ECO:0007669"/>
    <property type="project" value="TreeGrafter"/>
</dbReference>
<dbReference type="GO" id="GO:0099158">
    <property type="term" value="P:regulation of recycling endosome localization within postsynapse"/>
    <property type="evidence" value="ECO:0007669"/>
    <property type="project" value="TreeGrafter"/>
</dbReference>
<dbReference type="Proteomes" id="UP000887569">
    <property type="component" value="Unplaced"/>
</dbReference>
<dbReference type="PANTHER" id="PTHR18978">
    <property type="entry name" value="GRIP-1 ASSOCIATED PROTEIN 1"/>
    <property type="match status" value="1"/>
</dbReference>
<evidence type="ECO:0000313" key="2">
    <source>
        <dbReference type="Proteomes" id="UP000887569"/>
    </source>
</evidence>
<proteinExistence type="predicted"/>
<accession>A0A915A8B3</accession>
<dbReference type="GO" id="GO:0098998">
    <property type="term" value="C:extrinsic component of postsynaptic early endosome membrane"/>
    <property type="evidence" value="ECO:0007669"/>
    <property type="project" value="TreeGrafter"/>
</dbReference>
<dbReference type="GO" id="GO:0098887">
    <property type="term" value="P:neurotransmitter receptor transport, endosome to postsynaptic membrane"/>
    <property type="evidence" value="ECO:0007669"/>
    <property type="project" value="TreeGrafter"/>
</dbReference>
<organism evidence="2 3">
    <name type="scientific">Parascaris univalens</name>
    <name type="common">Nematode worm</name>
    <dbReference type="NCBI Taxonomy" id="6257"/>
    <lineage>
        <taxon>Eukaryota</taxon>
        <taxon>Metazoa</taxon>
        <taxon>Ecdysozoa</taxon>
        <taxon>Nematoda</taxon>
        <taxon>Chromadorea</taxon>
        <taxon>Rhabditida</taxon>
        <taxon>Spirurina</taxon>
        <taxon>Ascaridomorpha</taxon>
        <taxon>Ascaridoidea</taxon>
        <taxon>Ascarididae</taxon>
        <taxon>Parascaris</taxon>
    </lineage>
</organism>
<dbReference type="GO" id="GO:0099152">
    <property type="term" value="P:regulation of neurotransmitter receptor transport, endosome to postsynaptic membrane"/>
    <property type="evidence" value="ECO:0007669"/>
    <property type="project" value="TreeGrafter"/>
</dbReference>
<protein>
    <submittedName>
        <fullName evidence="3">Uncharacterized protein</fullName>
    </submittedName>
</protein>
<sequence length="174" mass="19867">MDVGKANMLGDNATNGTDSGTIETTLSVGEFQRLQEQLLELRNRNYELIEENKRQQNYINVLPSKSNDTLNFASKLIGRKKDKDAANDRLEQEVLVLRSKLSTQEEEFRLQQSTLLSELNKVISQCENLEKQLKEKENEQKSSPTKDSSNVEVIKGCPDRNDDLRKEICHLKGI</sequence>
<dbReference type="InterPro" id="IPR026204">
    <property type="entry name" value="GRIPAP1"/>
</dbReference>
<feature type="region of interest" description="Disordered" evidence="1">
    <location>
        <begin position="134"/>
        <end position="161"/>
    </location>
</feature>
<dbReference type="PANTHER" id="PTHR18978:SF1">
    <property type="entry name" value="GRIP1-ASSOCIATED PROTEIN 1"/>
    <property type="match status" value="1"/>
</dbReference>
<feature type="region of interest" description="Disordered" evidence="1">
    <location>
        <begin position="1"/>
        <end position="21"/>
    </location>
</feature>
<evidence type="ECO:0000256" key="1">
    <source>
        <dbReference type="SAM" id="MobiDB-lite"/>
    </source>
</evidence>
<feature type="compositionally biased region" description="Polar residues" evidence="1">
    <location>
        <begin position="12"/>
        <end position="21"/>
    </location>
</feature>
<name>A0A915A8B3_PARUN</name>
<reference evidence="3" key="1">
    <citation type="submission" date="2022-11" db="UniProtKB">
        <authorList>
            <consortium name="WormBaseParasite"/>
        </authorList>
    </citation>
    <scope>IDENTIFICATION</scope>
</reference>
<dbReference type="AlphaFoldDB" id="A0A915A8B3"/>
<keyword evidence="2" id="KW-1185">Reference proteome</keyword>
<dbReference type="GO" id="GO:0098837">
    <property type="term" value="C:postsynaptic recycling endosome"/>
    <property type="evidence" value="ECO:0007669"/>
    <property type="project" value="TreeGrafter"/>
</dbReference>